<keyword evidence="5" id="KW-1185">Reference proteome</keyword>
<dbReference type="InterPro" id="IPR051164">
    <property type="entry name" value="NmrA-like_oxidored"/>
</dbReference>
<evidence type="ECO:0000313" key="4">
    <source>
        <dbReference type="EMBL" id="OTA22014.1"/>
    </source>
</evidence>
<dbReference type="EMBL" id="MUNK01000413">
    <property type="protein sequence ID" value="OTA22014.1"/>
    <property type="molecule type" value="Genomic_DNA"/>
</dbReference>
<keyword evidence="2" id="KW-0521">NADP</keyword>
<reference evidence="4 5" key="1">
    <citation type="submission" date="2017-01" db="EMBL/GenBank/DDBJ databases">
        <title>The recent genome duplication of the halophilic yeast Hortaea werneckii: insights from long-read sequencing.</title>
        <authorList>
            <person name="Sinha S."/>
            <person name="Flibotte S."/>
            <person name="Neira M."/>
            <person name="Lenassi M."/>
            <person name="Gostincar C."/>
            <person name="Stajich J.E."/>
            <person name="Nislow C.E."/>
        </authorList>
    </citation>
    <scope>NUCLEOTIDE SEQUENCE [LARGE SCALE GENOMIC DNA]</scope>
    <source>
        <strain evidence="4 5">EXF-2000</strain>
    </source>
</reference>
<dbReference type="Proteomes" id="UP000194280">
    <property type="component" value="Unassembled WGS sequence"/>
</dbReference>
<evidence type="ECO:0000256" key="2">
    <source>
        <dbReference type="ARBA" id="ARBA00022857"/>
    </source>
</evidence>
<protein>
    <recommendedName>
        <fullName evidence="3">NmrA-like domain-containing protein</fullName>
    </recommendedName>
</protein>
<accession>A0A1Z5SMG3</accession>
<dbReference type="Pfam" id="PF05368">
    <property type="entry name" value="NmrA"/>
    <property type="match status" value="1"/>
</dbReference>
<comment type="caution">
    <text evidence="4">The sequence shown here is derived from an EMBL/GenBank/DDBJ whole genome shotgun (WGS) entry which is preliminary data.</text>
</comment>
<dbReference type="VEuPathDB" id="FungiDB:BTJ68_15425"/>
<dbReference type="InParanoid" id="A0A1Z5SMG3"/>
<dbReference type="InterPro" id="IPR008030">
    <property type="entry name" value="NmrA-like"/>
</dbReference>
<dbReference type="GO" id="GO:0005634">
    <property type="term" value="C:nucleus"/>
    <property type="evidence" value="ECO:0007669"/>
    <property type="project" value="TreeGrafter"/>
</dbReference>
<proteinExistence type="inferred from homology"/>
<dbReference type="Gene3D" id="3.40.50.720">
    <property type="entry name" value="NAD(P)-binding Rossmann-like Domain"/>
    <property type="match status" value="1"/>
</dbReference>
<dbReference type="PANTHER" id="PTHR42748:SF26">
    <property type="entry name" value="NMRA-LIKE DOMAIN-CONTAINING PROTEIN"/>
    <property type="match status" value="1"/>
</dbReference>
<dbReference type="InterPro" id="IPR036291">
    <property type="entry name" value="NAD(P)-bd_dom_sf"/>
</dbReference>
<dbReference type="Gene3D" id="3.90.25.10">
    <property type="entry name" value="UDP-galactose 4-epimerase, domain 1"/>
    <property type="match status" value="1"/>
</dbReference>
<organism evidence="4 5">
    <name type="scientific">Hortaea werneckii EXF-2000</name>
    <dbReference type="NCBI Taxonomy" id="1157616"/>
    <lineage>
        <taxon>Eukaryota</taxon>
        <taxon>Fungi</taxon>
        <taxon>Dikarya</taxon>
        <taxon>Ascomycota</taxon>
        <taxon>Pezizomycotina</taxon>
        <taxon>Dothideomycetes</taxon>
        <taxon>Dothideomycetidae</taxon>
        <taxon>Mycosphaerellales</taxon>
        <taxon>Teratosphaeriaceae</taxon>
        <taxon>Hortaea</taxon>
    </lineage>
</organism>
<dbReference type="OrthoDB" id="3358371at2759"/>
<evidence type="ECO:0000313" key="5">
    <source>
        <dbReference type="Proteomes" id="UP000194280"/>
    </source>
</evidence>
<comment type="similarity">
    <text evidence="1">Belongs to the NmrA-type oxidoreductase family.</text>
</comment>
<evidence type="ECO:0000256" key="1">
    <source>
        <dbReference type="ARBA" id="ARBA00006328"/>
    </source>
</evidence>
<gene>
    <name evidence="4" type="ORF">BTJ68_15425</name>
</gene>
<dbReference type="SUPFAM" id="SSF51735">
    <property type="entry name" value="NAD(P)-binding Rossmann-fold domains"/>
    <property type="match status" value="1"/>
</dbReference>
<dbReference type="AlphaFoldDB" id="A0A1Z5SMG3"/>
<sequence length="314" mass="34787">MQRQRSNADILVVLGATAQHNFTLRGITRNLQSKIAQELQRMGIEMLEANLDSLASLSKAFSDATYIFATTDSNQNIFHAIQHPEVLHPGQTAPAVTTPKLRRMVWSSLPSPRKWSGGLYTKVTMFDTKDDILEIIKAKPELQAKTSTLLVGFYATNALNVPELYGPRLESDGVYELALPMSGEIPVPMADLDSDMGKWVKALFEAAPGLTLVGSTELITWAEWLRLWAKHNGVSARYRRASTAEYSARVEGISDAVSEEFAFIEQYGFTGGDKSVVYPDQVRQSGITIERSSMEEHIARCDWSSILGGHNFTS</sequence>
<evidence type="ECO:0000259" key="3">
    <source>
        <dbReference type="Pfam" id="PF05368"/>
    </source>
</evidence>
<name>A0A1Z5SMG3_HORWE</name>
<feature type="domain" description="NmrA-like" evidence="3">
    <location>
        <begin position="13"/>
        <end position="265"/>
    </location>
</feature>
<dbReference type="PANTHER" id="PTHR42748">
    <property type="entry name" value="NITROGEN METABOLITE REPRESSION PROTEIN NMRA FAMILY MEMBER"/>
    <property type="match status" value="1"/>
</dbReference>